<dbReference type="Proteomes" id="UP000822271">
    <property type="component" value="Unassembled WGS sequence"/>
</dbReference>
<dbReference type="GO" id="GO:0016747">
    <property type="term" value="F:acyltransferase activity, transferring groups other than amino-acyl groups"/>
    <property type="evidence" value="ECO:0007669"/>
    <property type="project" value="InterPro"/>
</dbReference>
<dbReference type="AlphaFoldDB" id="A0AAW3RZQ5"/>
<feature type="domain" description="N-acetyltransferase" evidence="1">
    <location>
        <begin position="13"/>
        <end position="169"/>
    </location>
</feature>
<dbReference type="CDD" id="cd04301">
    <property type="entry name" value="NAT_SF"/>
    <property type="match status" value="1"/>
</dbReference>
<gene>
    <name evidence="2" type="ORF">D7Y33_03120</name>
</gene>
<accession>A0AAW3RZQ5</accession>
<dbReference type="SUPFAM" id="SSF55729">
    <property type="entry name" value="Acyl-CoA N-acyltransferases (Nat)"/>
    <property type="match status" value="1"/>
</dbReference>
<dbReference type="Gene3D" id="3.40.630.30">
    <property type="match status" value="1"/>
</dbReference>
<sequence length="169" mass="18630">MMGSHAEATWNGLEVRQIRAGDLDAICAHREAMFRDSGRTEEVLRAMAAPFRSWLAPRLASGEYFGHVLADHGRTIAGIGLMLIDWPPHPAHPDQGYRGYVLNVYVEPEYRRRGIARKLMALADDAFTERGATYAVLHATAQGAPLYADLGWAGTSEMARSLHGNDQTP</sequence>
<evidence type="ECO:0000259" key="1">
    <source>
        <dbReference type="PROSITE" id="PS51186"/>
    </source>
</evidence>
<dbReference type="Pfam" id="PF00583">
    <property type="entry name" value="Acetyltransf_1"/>
    <property type="match status" value="1"/>
</dbReference>
<reference evidence="2" key="2">
    <citation type="journal article" date="2020" name="Front. Microbiol.">
        <title>Genetic Variants of the DSF Quorum Sensing System in Stenotrophomonas maltophilia Influence Virulence and Resistance Phenotypes Among Genotypically Diverse Clinical Isolates.</title>
        <authorList>
            <person name="Yero D."/>
            <person name="Huedo P."/>
            <person name="Conchillo-Sole O."/>
            <person name="Martinez-Servat S."/>
            <person name="Mamat U."/>
            <person name="Coves X."/>
            <person name="Llanas F."/>
            <person name="Roca I."/>
            <person name="Vila J."/>
            <person name="Schaible U.E."/>
            <person name="Daura X."/>
            <person name="Gibert I."/>
        </authorList>
    </citation>
    <scope>NUCLEOTIDE SEQUENCE</scope>
    <source>
        <strain evidence="2">OG156</strain>
    </source>
</reference>
<organism evidence="2 3">
    <name type="scientific">Stenotrophomonas maltophilia</name>
    <name type="common">Pseudomonas maltophilia</name>
    <name type="synonym">Xanthomonas maltophilia</name>
    <dbReference type="NCBI Taxonomy" id="40324"/>
    <lineage>
        <taxon>Bacteria</taxon>
        <taxon>Pseudomonadati</taxon>
        <taxon>Pseudomonadota</taxon>
        <taxon>Gammaproteobacteria</taxon>
        <taxon>Lysobacterales</taxon>
        <taxon>Lysobacteraceae</taxon>
        <taxon>Stenotrophomonas</taxon>
        <taxon>Stenotrophomonas maltophilia group</taxon>
    </lineage>
</organism>
<dbReference type="InterPro" id="IPR016181">
    <property type="entry name" value="Acyl_CoA_acyltransferase"/>
</dbReference>
<dbReference type="EMBL" id="RAUE01000004">
    <property type="protein sequence ID" value="MBA0310011.1"/>
    <property type="molecule type" value="Genomic_DNA"/>
</dbReference>
<dbReference type="PROSITE" id="PS51186">
    <property type="entry name" value="GNAT"/>
    <property type="match status" value="1"/>
</dbReference>
<evidence type="ECO:0000313" key="3">
    <source>
        <dbReference type="Proteomes" id="UP000822271"/>
    </source>
</evidence>
<name>A0AAW3RZQ5_STEMA</name>
<protein>
    <submittedName>
        <fullName evidence="2">GNAT family N-acetyltransferase</fullName>
    </submittedName>
</protein>
<dbReference type="InterPro" id="IPR000182">
    <property type="entry name" value="GNAT_dom"/>
</dbReference>
<proteinExistence type="predicted"/>
<reference evidence="2" key="1">
    <citation type="submission" date="2018-09" db="EMBL/GenBank/DDBJ databases">
        <authorList>
            <person name="Groschel M."/>
            <person name="Kohl T."/>
            <person name="Conchillo-Sole O."/>
            <person name="Mamat U."/>
            <person name="Yero D."/>
            <person name="Niemann S."/>
            <person name="Daura X."/>
            <person name="Gibert I."/>
        </authorList>
    </citation>
    <scope>NUCLEOTIDE SEQUENCE</scope>
    <source>
        <strain evidence="2">OG156</strain>
    </source>
</reference>
<evidence type="ECO:0000313" key="2">
    <source>
        <dbReference type="EMBL" id="MBA0310011.1"/>
    </source>
</evidence>
<comment type="caution">
    <text evidence="2">The sequence shown here is derived from an EMBL/GenBank/DDBJ whole genome shotgun (WGS) entry which is preliminary data.</text>
</comment>